<sequence>MGRRTRMRYVKSTPNNFYFQSERIDPLLVDFVGLTVAEFEAMRLKHYISLNQKESAEKMGVSQPTFSRILDKAHQKITQALIEGKDIRVHGGNINFKRGFMGYGCLNCNEEWEDELAS</sequence>
<protein>
    <submittedName>
        <fullName evidence="2">Uncharacterized protein</fullName>
    </submittedName>
</protein>
<name>X1PWS7_9ZZZZ</name>
<dbReference type="EMBL" id="BARW01002853">
    <property type="protein sequence ID" value="GAI60737.1"/>
    <property type="molecule type" value="Genomic_DNA"/>
</dbReference>
<dbReference type="InterPro" id="IPR010982">
    <property type="entry name" value="Lambda_DNA-bd_dom_sf"/>
</dbReference>
<dbReference type="Pfam" id="PF02001">
    <property type="entry name" value="DUF134"/>
    <property type="match status" value="1"/>
</dbReference>
<evidence type="ECO:0000256" key="1">
    <source>
        <dbReference type="ARBA" id="ARBA00009350"/>
    </source>
</evidence>
<evidence type="ECO:0000313" key="2">
    <source>
        <dbReference type="EMBL" id="GAI60737.1"/>
    </source>
</evidence>
<dbReference type="Gene3D" id="1.10.260.40">
    <property type="entry name" value="lambda repressor-like DNA-binding domains"/>
    <property type="match status" value="1"/>
</dbReference>
<dbReference type="SUPFAM" id="SSF88659">
    <property type="entry name" value="Sigma3 and sigma4 domains of RNA polymerase sigma factors"/>
    <property type="match status" value="1"/>
</dbReference>
<comment type="caution">
    <text evidence="2">The sequence shown here is derived from an EMBL/GenBank/DDBJ whole genome shotgun (WGS) entry which is preliminary data.</text>
</comment>
<accession>X1PWS7</accession>
<dbReference type="PANTHER" id="PTHR37478">
    <property type="match status" value="1"/>
</dbReference>
<feature type="non-terminal residue" evidence="2">
    <location>
        <position position="118"/>
    </location>
</feature>
<reference evidence="2" key="1">
    <citation type="journal article" date="2014" name="Front. Microbiol.">
        <title>High frequency of phylogenetically diverse reductive dehalogenase-homologous genes in deep subseafloor sedimentary metagenomes.</title>
        <authorList>
            <person name="Kawai M."/>
            <person name="Futagami T."/>
            <person name="Toyoda A."/>
            <person name="Takaki Y."/>
            <person name="Nishi S."/>
            <person name="Hori S."/>
            <person name="Arai W."/>
            <person name="Tsubouchi T."/>
            <person name="Morono Y."/>
            <person name="Uchiyama I."/>
            <person name="Ito T."/>
            <person name="Fujiyama A."/>
            <person name="Inagaki F."/>
            <person name="Takami H."/>
        </authorList>
    </citation>
    <scope>NUCLEOTIDE SEQUENCE</scope>
    <source>
        <strain evidence="2">Expedition CK06-06</strain>
    </source>
</reference>
<dbReference type="PANTHER" id="PTHR37478:SF2">
    <property type="entry name" value="UPF0251 PROTEIN TK0562"/>
    <property type="match status" value="1"/>
</dbReference>
<dbReference type="InterPro" id="IPR002852">
    <property type="entry name" value="UPF0251"/>
</dbReference>
<organism evidence="2">
    <name type="scientific">marine sediment metagenome</name>
    <dbReference type="NCBI Taxonomy" id="412755"/>
    <lineage>
        <taxon>unclassified sequences</taxon>
        <taxon>metagenomes</taxon>
        <taxon>ecological metagenomes</taxon>
    </lineage>
</organism>
<comment type="similarity">
    <text evidence="1">Belongs to the UPF0251 family.</text>
</comment>
<dbReference type="InterPro" id="IPR013324">
    <property type="entry name" value="RNA_pol_sigma_r3/r4-like"/>
</dbReference>
<gene>
    <name evidence="2" type="ORF">S12H4_07658</name>
</gene>
<proteinExistence type="inferred from homology"/>
<dbReference type="GO" id="GO:0003677">
    <property type="term" value="F:DNA binding"/>
    <property type="evidence" value="ECO:0007669"/>
    <property type="project" value="InterPro"/>
</dbReference>
<dbReference type="AlphaFoldDB" id="X1PWS7"/>